<evidence type="ECO:0000256" key="10">
    <source>
        <dbReference type="ARBA" id="ARBA00023242"/>
    </source>
</evidence>
<evidence type="ECO:0000259" key="17">
    <source>
        <dbReference type="PROSITE" id="PS50103"/>
    </source>
</evidence>
<feature type="region of interest" description="Disordered" evidence="14">
    <location>
        <begin position="270"/>
        <end position="338"/>
    </location>
</feature>
<keyword evidence="7" id="KW-0805">Transcription regulation</keyword>
<dbReference type="InterPro" id="IPR039780">
    <property type="entry name" value="Mot2"/>
</dbReference>
<feature type="domain" description="RRM" evidence="16">
    <location>
        <begin position="142"/>
        <end position="237"/>
    </location>
</feature>
<dbReference type="GO" id="GO:0016567">
    <property type="term" value="P:protein ubiquitination"/>
    <property type="evidence" value="ECO:0007669"/>
    <property type="project" value="TreeGrafter"/>
</dbReference>
<dbReference type="GO" id="GO:0003723">
    <property type="term" value="F:RNA binding"/>
    <property type="evidence" value="ECO:0007669"/>
    <property type="project" value="UniProtKB-UniRule"/>
</dbReference>
<dbReference type="InterPro" id="IPR000571">
    <property type="entry name" value="Znf_CCCH"/>
</dbReference>
<evidence type="ECO:0000313" key="19">
    <source>
        <dbReference type="Proteomes" id="UP000031516"/>
    </source>
</evidence>
<dbReference type="SUPFAM" id="SSF57850">
    <property type="entry name" value="RING/U-box"/>
    <property type="match status" value="1"/>
</dbReference>
<keyword evidence="2" id="KW-0678">Repressor</keyword>
<dbReference type="CDD" id="cd12438">
    <property type="entry name" value="RRM_CNOT4"/>
    <property type="match status" value="1"/>
</dbReference>
<dbReference type="PANTHER" id="PTHR12603">
    <property type="entry name" value="CCR4-NOT TRANSCRIPTION COMPLEX RELATED"/>
    <property type="match status" value="1"/>
</dbReference>
<reference evidence="18 19" key="1">
    <citation type="submission" date="2014-03" db="EMBL/GenBank/DDBJ databases">
        <title>The genome of Kluyveromyces dobzhanskii.</title>
        <authorList>
            <person name="Nystedt B."/>
            <person name="Astrom S."/>
        </authorList>
    </citation>
    <scope>NUCLEOTIDE SEQUENCE [LARGE SCALE GENOMIC DNA]</scope>
    <source>
        <strain evidence="18 19">CBS 2104</strain>
    </source>
</reference>
<dbReference type="SMART" id="SM00361">
    <property type="entry name" value="RRM_1"/>
    <property type="match status" value="1"/>
</dbReference>
<dbReference type="PROSITE" id="PS50103">
    <property type="entry name" value="ZF_C3H1"/>
    <property type="match status" value="1"/>
</dbReference>
<dbReference type="PANTHER" id="PTHR12603:SF0">
    <property type="entry name" value="CCR4-NOT TRANSCRIPTION COMPLEX SUBUNIT 4"/>
    <property type="match status" value="1"/>
</dbReference>
<evidence type="ECO:0000256" key="4">
    <source>
        <dbReference type="ARBA" id="ARBA00022771"/>
    </source>
</evidence>
<proteinExistence type="predicted"/>
<evidence type="ECO:0000256" key="8">
    <source>
        <dbReference type="ARBA" id="ARBA00023054"/>
    </source>
</evidence>
<evidence type="ECO:0000256" key="12">
    <source>
        <dbReference type="PROSITE-ProRule" id="PRU00723"/>
    </source>
</evidence>
<feature type="domain" description="RING-type" evidence="15">
    <location>
        <begin position="38"/>
        <end position="83"/>
    </location>
</feature>
<feature type="compositionally biased region" description="Low complexity" evidence="14">
    <location>
        <begin position="350"/>
        <end position="365"/>
    </location>
</feature>
<dbReference type="Pfam" id="PF14570">
    <property type="entry name" value="zf-RING_4"/>
    <property type="match status" value="1"/>
</dbReference>
<dbReference type="FunFam" id="3.30.40.10:FF:000006">
    <property type="entry name" value="CCR4-NOT transcription complex subunit 4"/>
    <property type="match status" value="1"/>
</dbReference>
<sequence length="578" mass="64444">MNATATENPHVHQNQHEIQKALSNYDTSFLSDDEEDLCPLCIEPLDVMDKHFKPCPCGYQICQFCYNNIRQNPELNGRCPACRRKYDDESVEYIVLSTEELKMERSKQARKERDRKQRERERRENDTHNRKQLAGMRVIQKNLVYVIGLNPPYPYEELPSILRSDKYFGQYGKINKIVINKKTGHEHHSVSSSSNHINSGYGIYVTFSRKDDAAKCIQAIDGIYIDGHQVKAAYGTTKYCSSYLRGQPCPNPNCMFLHEPGEEADAFNNARKEHSHHPHAPPMLAKSSTSASSTPKLAHASLRADESGVPTASNSNPKQGAPVLTPAPVPSGSNPWGILQAPTPVNTVFSKTSTSTTFPTLSTSVGDSLNSPGPGTPTHTGTALAANASSSAISKKKGEKTYEDPYDPMATCVKFLDQTFKFLSDIPERNYSFNPNMMSDETYKSYPSLFSFEKVRCSEQSDNVLGTKLCDLLAIKPVDHMSSLLPFIQNKATPTMLPPGIAVQQPQVAQQQNQQQQQQQQQQLQQQQQQQLSLQMQMQAQQGMTQQGMAQQVMSQPQSNSSDLLNQLIHGKKQTAAV</sequence>
<evidence type="ECO:0000256" key="9">
    <source>
        <dbReference type="ARBA" id="ARBA00023163"/>
    </source>
</evidence>
<comment type="subcellular location">
    <subcellularLocation>
        <location evidence="1">Nucleus</location>
    </subcellularLocation>
</comment>
<evidence type="ECO:0000256" key="3">
    <source>
        <dbReference type="ARBA" id="ARBA00022723"/>
    </source>
</evidence>
<evidence type="ECO:0000313" key="18">
    <source>
        <dbReference type="EMBL" id="CDO93085.1"/>
    </source>
</evidence>
<keyword evidence="5 12" id="KW-0862">Zinc</keyword>
<feature type="compositionally biased region" description="Low complexity" evidence="14">
    <location>
        <begin position="372"/>
        <end position="393"/>
    </location>
</feature>
<keyword evidence="3 12" id="KW-0479">Metal-binding</keyword>
<keyword evidence="9" id="KW-0804">Transcription</keyword>
<keyword evidence="8 13" id="KW-0175">Coiled coil</keyword>
<protein>
    <submittedName>
        <fullName evidence="18">WGS project CCBQ000000000 data, contig 00099</fullName>
    </submittedName>
</protein>
<dbReference type="GO" id="GO:0010557">
    <property type="term" value="P:positive regulation of macromolecule biosynthetic process"/>
    <property type="evidence" value="ECO:0007669"/>
    <property type="project" value="UniProtKB-ARBA"/>
</dbReference>
<feature type="compositionally biased region" description="Basic and acidic residues" evidence="14">
    <location>
        <begin position="104"/>
        <end position="129"/>
    </location>
</feature>
<dbReference type="Pfam" id="PF00076">
    <property type="entry name" value="RRM_1"/>
    <property type="match status" value="1"/>
</dbReference>
<keyword evidence="6 11" id="KW-0694">RNA-binding</keyword>
<evidence type="ECO:0000256" key="14">
    <source>
        <dbReference type="SAM" id="MobiDB-lite"/>
    </source>
</evidence>
<dbReference type="GO" id="GO:0008270">
    <property type="term" value="F:zinc ion binding"/>
    <property type="evidence" value="ECO:0007669"/>
    <property type="project" value="UniProtKB-KW"/>
</dbReference>
<dbReference type="PROSITE" id="PS50089">
    <property type="entry name" value="ZF_RING_2"/>
    <property type="match status" value="1"/>
</dbReference>
<evidence type="ECO:0000256" key="13">
    <source>
        <dbReference type="SAM" id="Coils"/>
    </source>
</evidence>
<dbReference type="PROSITE" id="PS50102">
    <property type="entry name" value="RRM"/>
    <property type="match status" value="1"/>
</dbReference>
<feature type="coiled-coil region" evidence="13">
    <location>
        <begin position="508"/>
        <end position="537"/>
    </location>
</feature>
<evidence type="ECO:0000256" key="7">
    <source>
        <dbReference type="ARBA" id="ARBA00023015"/>
    </source>
</evidence>
<accession>A0A0A8L2G6</accession>
<keyword evidence="19" id="KW-1185">Reference proteome</keyword>
<dbReference type="GO" id="GO:0005634">
    <property type="term" value="C:nucleus"/>
    <property type="evidence" value="ECO:0007669"/>
    <property type="project" value="UniProtKB-SubCell"/>
</dbReference>
<dbReference type="GO" id="GO:0061630">
    <property type="term" value="F:ubiquitin protein ligase activity"/>
    <property type="evidence" value="ECO:0007669"/>
    <property type="project" value="UniProtKB-ARBA"/>
</dbReference>
<feature type="zinc finger region" description="C3H1-type" evidence="12">
    <location>
        <begin position="234"/>
        <end position="261"/>
    </location>
</feature>
<feature type="domain" description="C3H1-type" evidence="17">
    <location>
        <begin position="234"/>
        <end position="261"/>
    </location>
</feature>
<dbReference type="InterPro" id="IPR012677">
    <property type="entry name" value="Nucleotide-bd_a/b_plait_sf"/>
</dbReference>
<dbReference type="OrthoDB" id="1923159at2759"/>
<dbReference type="CDD" id="cd16618">
    <property type="entry name" value="mRING-HC-C4C4_CNOT4"/>
    <property type="match status" value="1"/>
</dbReference>
<evidence type="ECO:0000256" key="2">
    <source>
        <dbReference type="ARBA" id="ARBA00022491"/>
    </source>
</evidence>
<dbReference type="GO" id="GO:0030015">
    <property type="term" value="C:CCR4-NOT core complex"/>
    <property type="evidence" value="ECO:0007669"/>
    <property type="project" value="UniProtKB-ARBA"/>
</dbReference>
<dbReference type="InterPro" id="IPR034261">
    <property type="entry name" value="CNOT4_RRM"/>
</dbReference>
<dbReference type="Gene3D" id="3.30.40.10">
    <property type="entry name" value="Zinc/RING finger domain, C3HC4 (zinc finger)"/>
    <property type="match status" value="1"/>
</dbReference>
<keyword evidence="10" id="KW-0539">Nucleus</keyword>
<dbReference type="SUPFAM" id="SSF54928">
    <property type="entry name" value="RNA-binding domain, RBD"/>
    <property type="match status" value="1"/>
</dbReference>
<dbReference type="FunFam" id="3.30.70.330:FF:000257">
    <property type="entry name" value="CCR4-NOT core complex subunit Not4"/>
    <property type="match status" value="1"/>
</dbReference>
<dbReference type="Proteomes" id="UP000031516">
    <property type="component" value="Unassembled WGS sequence"/>
</dbReference>
<comment type="caution">
    <text evidence="18">The sequence shown here is derived from an EMBL/GenBank/DDBJ whole genome shotgun (WGS) entry which is preliminary data.</text>
</comment>
<feature type="region of interest" description="Disordered" evidence="14">
    <location>
        <begin position="350"/>
        <end position="401"/>
    </location>
</feature>
<dbReference type="InterPro" id="IPR001841">
    <property type="entry name" value="Znf_RING"/>
</dbReference>
<evidence type="ECO:0000256" key="6">
    <source>
        <dbReference type="ARBA" id="ARBA00022884"/>
    </source>
</evidence>
<name>A0A0A8L2G6_9SACH</name>
<dbReference type="EMBL" id="CCBQ010000019">
    <property type="protein sequence ID" value="CDO93085.1"/>
    <property type="molecule type" value="Genomic_DNA"/>
</dbReference>
<evidence type="ECO:0000256" key="11">
    <source>
        <dbReference type="PROSITE-ProRule" id="PRU00176"/>
    </source>
</evidence>
<organism evidence="18 19">
    <name type="scientific">Kluyveromyces dobzhanskii CBS 2104</name>
    <dbReference type="NCBI Taxonomy" id="1427455"/>
    <lineage>
        <taxon>Eukaryota</taxon>
        <taxon>Fungi</taxon>
        <taxon>Dikarya</taxon>
        <taxon>Ascomycota</taxon>
        <taxon>Saccharomycotina</taxon>
        <taxon>Saccharomycetes</taxon>
        <taxon>Saccharomycetales</taxon>
        <taxon>Saccharomycetaceae</taxon>
        <taxon>Kluyveromyces</taxon>
    </lineage>
</organism>
<evidence type="ECO:0000259" key="16">
    <source>
        <dbReference type="PROSITE" id="PS50102"/>
    </source>
</evidence>
<feature type="region of interest" description="Disordered" evidence="14">
    <location>
        <begin position="104"/>
        <end position="130"/>
    </location>
</feature>
<keyword evidence="4 12" id="KW-0863">Zinc-finger</keyword>
<dbReference type="GO" id="GO:0000956">
    <property type="term" value="P:nuclear-transcribed mRNA catabolic process"/>
    <property type="evidence" value="ECO:0007669"/>
    <property type="project" value="UniProtKB-ARBA"/>
</dbReference>
<dbReference type="InterPro" id="IPR039515">
    <property type="entry name" value="NOT4_mRING-HC-C4C4"/>
</dbReference>
<evidence type="ECO:0000256" key="5">
    <source>
        <dbReference type="ARBA" id="ARBA00022833"/>
    </source>
</evidence>
<evidence type="ECO:0000256" key="1">
    <source>
        <dbReference type="ARBA" id="ARBA00004123"/>
    </source>
</evidence>
<evidence type="ECO:0000259" key="15">
    <source>
        <dbReference type="PROSITE" id="PS50089"/>
    </source>
</evidence>
<dbReference type="InterPro" id="IPR003954">
    <property type="entry name" value="RRM_euk-type"/>
</dbReference>
<feature type="compositionally biased region" description="Low complexity" evidence="14">
    <location>
        <begin position="282"/>
        <end position="297"/>
    </location>
</feature>
<dbReference type="InterPro" id="IPR035979">
    <property type="entry name" value="RBD_domain_sf"/>
</dbReference>
<gene>
    <name evidence="18" type="ORF">KLDO_g1390</name>
</gene>
<dbReference type="GO" id="GO:0051254">
    <property type="term" value="P:positive regulation of RNA metabolic process"/>
    <property type="evidence" value="ECO:0007669"/>
    <property type="project" value="UniProtKB-ARBA"/>
</dbReference>
<dbReference type="Gene3D" id="3.30.70.330">
    <property type="match status" value="1"/>
</dbReference>
<dbReference type="InterPro" id="IPR000504">
    <property type="entry name" value="RRM_dom"/>
</dbReference>
<dbReference type="InterPro" id="IPR013083">
    <property type="entry name" value="Znf_RING/FYVE/PHD"/>
</dbReference>
<dbReference type="AlphaFoldDB" id="A0A0A8L2G6"/>